<reference evidence="9" key="1">
    <citation type="submission" date="2023-07" db="EMBL/GenBank/DDBJ databases">
        <title>Draft genome sequence of Agarivorans aestuarii strain ZMCS4, a CAZymes producing bacteria isolated from the marine brown algae Clodostephus spongiosus.</title>
        <authorList>
            <person name="Lorente B."/>
            <person name="Cabral C."/>
            <person name="Frias J."/>
            <person name="Faria J."/>
            <person name="Toubarro D."/>
        </authorList>
    </citation>
    <scope>NUCLEOTIDE SEQUENCE [LARGE SCALE GENOMIC DNA]</scope>
    <source>
        <strain evidence="9">ZMCS4</strain>
    </source>
</reference>
<feature type="binding site" evidence="7">
    <location>
        <position position="142"/>
    </location>
    <ligand>
        <name>a 1,2-diacyl-sn-glycero-3-phospho-(1'-sn-glycerol)</name>
        <dbReference type="ChEBI" id="CHEBI:64716"/>
    </ligand>
</feature>
<comment type="function">
    <text evidence="7">Catalyzes the transfer of the diacylglyceryl group from phosphatidylglycerol to the sulfhydryl group of the N-terminal cysteine of a prolipoprotein, the first step in the formation of mature lipoproteins.</text>
</comment>
<keyword evidence="6 7" id="KW-0472">Membrane</keyword>
<comment type="similarity">
    <text evidence="1 7">Belongs to the Lgt family.</text>
</comment>
<feature type="transmembrane region" description="Helical" evidence="7">
    <location>
        <begin position="59"/>
        <end position="78"/>
    </location>
</feature>
<evidence type="ECO:0000256" key="3">
    <source>
        <dbReference type="ARBA" id="ARBA00022679"/>
    </source>
</evidence>
<feature type="transmembrane region" description="Helical" evidence="7">
    <location>
        <begin position="90"/>
        <end position="116"/>
    </location>
</feature>
<evidence type="ECO:0000256" key="1">
    <source>
        <dbReference type="ARBA" id="ARBA00007150"/>
    </source>
</evidence>
<evidence type="ECO:0000313" key="8">
    <source>
        <dbReference type="EMBL" id="MEE1673381.1"/>
    </source>
</evidence>
<keyword evidence="5 7" id="KW-1133">Transmembrane helix</keyword>
<comment type="caution">
    <text evidence="8">The sequence shown here is derived from an EMBL/GenBank/DDBJ whole genome shotgun (WGS) entry which is preliminary data.</text>
</comment>
<dbReference type="GO" id="GO:0008961">
    <property type="term" value="F:phosphatidylglycerol-prolipoprotein diacylglyceryl transferase activity"/>
    <property type="evidence" value="ECO:0007669"/>
    <property type="project" value="UniProtKB-EC"/>
</dbReference>
<feature type="transmembrane region" description="Helical" evidence="7">
    <location>
        <begin position="22"/>
        <end position="39"/>
    </location>
</feature>
<dbReference type="NCBIfam" id="TIGR00544">
    <property type="entry name" value="lgt"/>
    <property type="match status" value="1"/>
</dbReference>
<name>A0ABU7G237_9ALTE</name>
<feature type="transmembrane region" description="Helical" evidence="7">
    <location>
        <begin position="202"/>
        <end position="219"/>
    </location>
</feature>
<dbReference type="EMBL" id="JAYDYW010000005">
    <property type="protein sequence ID" value="MEE1673381.1"/>
    <property type="molecule type" value="Genomic_DNA"/>
</dbReference>
<evidence type="ECO:0000256" key="6">
    <source>
        <dbReference type="ARBA" id="ARBA00023136"/>
    </source>
</evidence>
<feature type="transmembrane region" description="Helical" evidence="7">
    <location>
        <begin position="239"/>
        <end position="258"/>
    </location>
</feature>
<comment type="pathway">
    <text evidence="7">Protein modification; lipoprotein biosynthesis (diacylglyceryl transfer).</text>
</comment>
<dbReference type="PANTHER" id="PTHR30589:SF0">
    <property type="entry name" value="PHOSPHATIDYLGLYCEROL--PROLIPOPROTEIN DIACYLGLYCERYL TRANSFERASE"/>
    <property type="match status" value="1"/>
</dbReference>
<keyword evidence="2 7" id="KW-1003">Cell membrane</keyword>
<proteinExistence type="inferred from homology"/>
<organism evidence="8 9">
    <name type="scientific">Agarivorans aestuarii</name>
    <dbReference type="NCBI Taxonomy" id="1563703"/>
    <lineage>
        <taxon>Bacteria</taxon>
        <taxon>Pseudomonadati</taxon>
        <taxon>Pseudomonadota</taxon>
        <taxon>Gammaproteobacteria</taxon>
        <taxon>Alteromonadales</taxon>
        <taxon>Alteromonadaceae</taxon>
        <taxon>Agarivorans</taxon>
    </lineage>
</organism>
<dbReference type="Proteomes" id="UP001310248">
    <property type="component" value="Unassembled WGS sequence"/>
</dbReference>
<dbReference type="PROSITE" id="PS01311">
    <property type="entry name" value="LGT"/>
    <property type="match status" value="1"/>
</dbReference>
<accession>A0ABU7G237</accession>
<dbReference type="HAMAP" id="MF_01147">
    <property type="entry name" value="Lgt"/>
    <property type="match status" value="1"/>
</dbReference>
<gene>
    <name evidence="7 8" type="primary">lgt</name>
    <name evidence="8" type="ORF">SNR37_002804</name>
</gene>
<evidence type="ECO:0000256" key="2">
    <source>
        <dbReference type="ARBA" id="ARBA00022475"/>
    </source>
</evidence>
<keyword evidence="3 7" id="KW-0808">Transferase</keyword>
<protein>
    <recommendedName>
        <fullName evidence="7">Phosphatidylglycerol--prolipoprotein diacylglyceryl transferase</fullName>
        <ecNumber evidence="7">2.5.1.145</ecNumber>
    </recommendedName>
</protein>
<keyword evidence="9" id="KW-1185">Reference proteome</keyword>
<feature type="transmembrane region" description="Helical" evidence="7">
    <location>
        <begin position="123"/>
        <end position="144"/>
    </location>
</feature>
<evidence type="ECO:0000256" key="7">
    <source>
        <dbReference type="HAMAP-Rule" id="MF_01147"/>
    </source>
</evidence>
<comment type="subcellular location">
    <subcellularLocation>
        <location evidence="7">Cell membrane</location>
        <topology evidence="7">Multi-pass membrane protein</topology>
    </subcellularLocation>
</comment>
<evidence type="ECO:0000256" key="5">
    <source>
        <dbReference type="ARBA" id="ARBA00022989"/>
    </source>
</evidence>
<comment type="catalytic activity">
    <reaction evidence="7">
        <text>L-cysteinyl-[prolipoprotein] + a 1,2-diacyl-sn-glycero-3-phospho-(1'-sn-glycerol) = an S-1,2-diacyl-sn-glyceryl-L-cysteinyl-[prolipoprotein] + sn-glycerol 1-phosphate + H(+)</text>
        <dbReference type="Rhea" id="RHEA:56712"/>
        <dbReference type="Rhea" id="RHEA-COMP:14679"/>
        <dbReference type="Rhea" id="RHEA-COMP:14680"/>
        <dbReference type="ChEBI" id="CHEBI:15378"/>
        <dbReference type="ChEBI" id="CHEBI:29950"/>
        <dbReference type="ChEBI" id="CHEBI:57685"/>
        <dbReference type="ChEBI" id="CHEBI:64716"/>
        <dbReference type="ChEBI" id="CHEBI:140658"/>
        <dbReference type="EC" id="2.5.1.145"/>
    </reaction>
</comment>
<dbReference type="PANTHER" id="PTHR30589">
    <property type="entry name" value="PROLIPOPROTEIN DIACYLGLYCERYL TRANSFERASE"/>
    <property type="match status" value="1"/>
</dbReference>
<evidence type="ECO:0000313" key="9">
    <source>
        <dbReference type="Proteomes" id="UP001310248"/>
    </source>
</evidence>
<keyword evidence="4 7" id="KW-0812">Transmembrane</keyword>
<dbReference type="Pfam" id="PF01790">
    <property type="entry name" value="LGT"/>
    <property type="match status" value="1"/>
</dbReference>
<feature type="transmembrane region" description="Helical" evidence="7">
    <location>
        <begin position="177"/>
        <end position="195"/>
    </location>
</feature>
<sequence length="267" mass="30031">MSTPLQFPEIDPIAISIGPLDVRWYGLMYLFGFLFAMWLGNRMADKPGSGWTRAEVSDLLFYGFVGVIIGGRIGYVLFYQFPQFLDDPLYLFKIWTGGMSFHGGLLGVITAMMWFAHRTKRHFFTVADFIAPLIPFGLATGRLGNFMNGELWGRATDMPWGMVFPSGGMVARHPSQLYEFALEGVLLLVILLVYVKRKPPMGAISGAFLLGYGSFRFIIEFFREPDSHLGLLSLGMSMGQILSLPMIIFGALFITWAYRRNTKESKA</sequence>
<dbReference type="InterPro" id="IPR001640">
    <property type="entry name" value="Lgt"/>
</dbReference>
<dbReference type="EC" id="2.5.1.145" evidence="7"/>
<evidence type="ECO:0000256" key="4">
    <source>
        <dbReference type="ARBA" id="ARBA00022692"/>
    </source>
</evidence>